<dbReference type="PIRSF" id="PIRSF009320">
    <property type="entry name" value="Nuc_binding_HP_1000"/>
    <property type="match status" value="1"/>
</dbReference>
<evidence type="ECO:0000313" key="2">
    <source>
        <dbReference type="EMBL" id="NQE38622.1"/>
    </source>
</evidence>
<dbReference type="Gene3D" id="3.40.50.300">
    <property type="entry name" value="P-loop containing nucleotide triphosphate hydrolases"/>
    <property type="match status" value="1"/>
</dbReference>
<dbReference type="PANTHER" id="PTHR13696">
    <property type="entry name" value="P-LOOP CONTAINING NUCLEOSIDE TRIPHOSPHATE HYDROLASE"/>
    <property type="match status" value="1"/>
</dbReference>
<dbReference type="InterPro" id="IPR050678">
    <property type="entry name" value="DNA_Partitioning_ATPase"/>
</dbReference>
<comment type="caution">
    <text evidence="2">The sequence shown here is derived from an EMBL/GenBank/DDBJ whole genome shotgun (WGS) entry which is preliminary data.</text>
</comment>
<sequence>MAKIVAFVNQKGGCAKSTTAVHYAHWLVQQGKQVLIVDADAQRSSSQWCSRMEPSIATQVLQSPDDLLDQLTDLAATVDYLVVDGPAGLSEATRAILMRADLAVVPVQPSGIDVQSAADAVRLIKQAQSVRQGPPQAVMFLSRAVKGTKLKTEAMELLGKLAPTIKVLKSVVHQKQVIADSSGQAATVWDLGGQPAKDSGKEYSRLFKEIMGALK</sequence>
<dbReference type="EC" id="3.6.-.-" evidence="2"/>
<evidence type="ECO:0000313" key="3">
    <source>
        <dbReference type="Proteomes" id="UP000702425"/>
    </source>
</evidence>
<keyword evidence="3" id="KW-1185">Reference proteome</keyword>
<dbReference type="CDD" id="cd02042">
    <property type="entry name" value="ParAB_family"/>
    <property type="match status" value="1"/>
</dbReference>
<name>A0ABX2D7H7_9CYAN</name>
<dbReference type="Proteomes" id="UP000702425">
    <property type="component" value="Unassembled WGS sequence"/>
</dbReference>
<proteinExistence type="predicted"/>
<dbReference type="Pfam" id="PF01656">
    <property type="entry name" value="CbiA"/>
    <property type="match status" value="1"/>
</dbReference>
<dbReference type="SUPFAM" id="SSF52540">
    <property type="entry name" value="P-loop containing nucleoside triphosphate hydrolases"/>
    <property type="match status" value="1"/>
</dbReference>
<dbReference type="InterPro" id="IPR027417">
    <property type="entry name" value="P-loop_NTPase"/>
</dbReference>
<organism evidence="2 3">
    <name type="scientific">Microcoleus asticus IPMA8</name>
    <dbReference type="NCBI Taxonomy" id="2563858"/>
    <lineage>
        <taxon>Bacteria</taxon>
        <taxon>Bacillati</taxon>
        <taxon>Cyanobacteriota</taxon>
        <taxon>Cyanophyceae</taxon>
        <taxon>Oscillatoriophycideae</taxon>
        <taxon>Oscillatoriales</taxon>
        <taxon>Microcoleaceae</taxon>
        <taxon>Microcoleus</taxon>
        <taxon>Microcoleus asticus</taxon>
    </lineage>
</organism>
<protein>
    <submittedName>
        <fullName evidence="2">Chromosome-partitioning ATPase Soj</fullName>
        <ecNumber evidence="2">3.6.-.-</ecNumber>
    </submittedName>
</protein>
<gene>
    <name evidence="2" type="primary">soj_4</name>
    <name evidence="2" type="ORF">E5S67_06407</name>
</gene>
<dbReference type="EMBL" id="SRRZ01000282">
    <property type="protein sequence ID" value="NQE38622.1"/>
    <property type="molecule type" value="Genomic_DNA"/>
</dbReference>
<accession>A0ABX2D7H7</accession>
<dbReference type="RefSeq" id="WP_172193462.1">
    <property type="nucleotide sequence ID" value="NZ_CAWPPK010000204.1"/>
</dbReference>
<feature type="domain" description="CobQ/CobB/MinD/ParA nucleotide binding" evidence="1">
    <location>
        <begin position="5"/>
        <end position="181"/>
    </location>
</feature>
<dbReference type="InterPro" id="IPR002586">
    <property type="entry name" value="CobQ/CobB/MinD/ParA_Nub-bd_dom"/>
</dbReference>
<dbReference type="GO" id="GO:0016787">
    <property type="term" value="F:hydrolase activity"/>
    <property type="evidence" value="ECO:0007669"/>
    <property type="project" value="UniProtKB-KW"/>
</dbReference>
<keyword evidence="2" id="KW-0378">Hydrolase</keyword>
<dbReference type="PANTHER" id="PTHR13696:SF96">
    <property type="entry name" value="COBQ_COBB_MIND_PARA NUCLEOTIDE BINDING DOMAIN-CONTAINING PROTEIN"/>
    <property type="match status" value="1"/>
</dbReference>
<reference evidence="2 3" key="1">
    <citation type="journal article" date="2020" name="Sci. Rep.">
        <title>A novel cyanobacterial geosmin producer, revising GeoA distribution and dispersion patterns in Bacteria.</title>
        <authorList>
            <person name="Churro C."/>
            <person name="Semedo-Aguiar A.P."/>
            <person name="Silva A.D."/>
            <person name="Pereira-Leal J.B."/>
            <person name="Leite R.B."/>
        </authorList>
    </citation>
    <scope>NUCLEOTIDE SEQUENCE [LARGE SCALE GENOMIC DNA]</scope>
    <source>
        <strain evidence="2 3">IPMA8</strain>
    </source>
</reference>
<evidence type="ECO:0000259" key="1">
    <source>
        <dbReference type="Pfam" id="PF01656"/>
    </source>
</evidence>